<accession>A0ABS2R3W6</accession>
<comment type="caution">
    <text evidence="11">The sequence shown here is derived from an EMBL/GenBank/DDBJ whole genome shotgun (WGS) entry which is preliminary data.</text>
</comment>
<evidence type="ECO:0000256" key="3">
    <source>
        <dbReference type="ARBA" id="ARBA00022630"/>
    </source>
</evidence>
<protein>
    <submittedName>
        <fullName evidence="11">Alkylation response protein AidB-like acyl-CoA dehydrogenase</fullName>
    </submittedName>
</protein>
<keyword evidence="5 6" id="KW-0560">Oxidoreductase</keyword>
<keyword evidence="3 6" id="KW-0285">Flavoprotein</keyword>
<evidence type="ECO:0000256" key="1">
    <source>
        <dbReference type="ARBA" id="ARBA00001974"/>
    </source>
</evidence>
<feature type="domain" description="Acyl-CoA oxidase/dehydrogenase middle" evidence="9">
    <location>
        <begin position="125"/>
        <end position="217"/>
    </location>
</feature>
<dbReference type="EMBL" id="JAFBFH010000006">
    <property type="protein sequence ID" value="MBM7714321.1"/>
    <property type="molecule type" value="Genomic_DNA"/>
</dbReference>
<evidence type="ECO:0000256" key="5">
    <source>
        <dbReference type="ARBA" id="ARBA00023002"/>
    </source>
</evidence>
<evidence type="ECO:0000313" key="11">
    <source>
        <dbReference type="EMBL" id="MBM7714321.1"/>
    </source>
</evidence>
<dbReference type="Gene3D" id="1.10.540.10">
    <property type="entry name" value="Acyl-CoA dehydrogenase/oxidase, N-terminal domain"/>
    <property type="match status" value="1"/>
</dbReference>
<proteinExistence type="inferred from homology"/>
<feature type="domain" description="Acyl-CoA dehydrogenase/oxidase C-terminal" evidence="8">
    <location>
        <begin position="244"/>
        <end position="360"/>
    </location>
</feature>
<dbReference type="CDD" id="cd00567">
    <property type="entry name" value="ACAD"/>
    <property type="match status" value="1"/>
</dbReference>
<dbReference type="SUPFAM" id="SSF47203">
    <property type="entry name" value="Acyl-CoA dehydrogenase C-terminal domain-like"/>
    <property type="match status" value="1"/>
</dbReference>
<dbReference type="Gene3D" id="1.20.140.10">
    <property type="entry name" value="Butyryl-CoA Dehydrogenase, subunit A, domain 3"/>
    <property type="match status" value="1"/>
</dbReference>
<dbReference type="InterPro" id="IPR009075">
    <property type="entry name" value="AcylCo_DH/oxidase_C"/>
</dbReference>
<keyword evidence="4 6" id="KW-0274">FAD</keyword>
<dbReference type="InterPro" id="IPR046373">
    <property type="entry name" value="Acyl-CoA_Oxase/DH_mid-dom_sf"/>
</dbReference>
<comment type="similarity">
    <text evidence="2 6">Belongs to the acyl-CoA dehydrogenase family.</text>
</comment>
<dbReference type="InterPro" id="IPR013786">
    <property type="entry name" value="AcylCoA_DH/ox_N"/>
</dbReference>
<organism evidence="11 12">
    <name type="scientific">Siminovitchia thermophila</name>
    <dbReference type="NCBI Taxonomy" id="1245522"/>
    <lineage>
        <taxon>Bacteria</taxon>
        <taxon>Bacillati</taxon>
        <taxon>Bacillota</taxon>
        <taxon>Bacilli</taxon>
        <taxon>Bacillales</taxon>
        <taxon>Bacillaceae</taxon>
        <taxon>Siminovitchia</taxon>
    </lineage>
</organism>
<keyword evidence="12" id="KW-1185">Reference proteome</keyword>
<dbReference type="Proteomes" id="UP000823485">
    <property type="component" value="Unassembled WGS sequence"/>
</dbReference>
<dbReference type="SUPFAM" id="SSF56645">
    <property type="entry name" value="Acyl-CoA dehydrogenase NM domain-like"/>
    <property type="match status" value="1"/>
</dbReference>
<dbReference type="RefSeq" id="WP_077113147.1">
    <property type="nucleotide sequence ID" value="NZ_JAFBFH010000006.1"/>
</dbReference>
<feature type="region of interest" description="Disordered" evidence="7">
    <location>
        <begin position="128"/>
        <end position="147"/>
    </location>
</feature>
<sequence>MKQIFIKTNTQKKWLQTLSEEGTEFSTRSADTDEQSKFPKENIDVLVNLGYTSLPLPQTYGGKGIGIYDMVLFQETIASSDAATGLSIGWHMGVTGELYEKKLWDDSKLAFFAEEVLNGALVNRAVSEAQTGSPTRGGRPGTTAVKKGGKWEISGRKTFTTMSPALTYFLTSAWIEEKQAIGFFLLHKESEGLSIEETWDVISMRGTESHDLVLDRVTVDDSMLMEINEGPRGNKVNGWILHIPACYLGIAQAARDFALRFALEYSPNSIEGTISELPNVQRLLGEMDLELTRCRHFIYNVAEAYDDEARRPYMTNELGAVKYTITNSAIDIVDKAMRIVGAKSLQRQNPLQRYYRDVRAGLHNPPMDDVTILKLAQTAIQKGAN</sequence>
<name>A0ABS2R3W6_9BACI</name>
<dbReference type="PIRSF" id="PIRSF016578">
    <property type="entry name" value="HsaA"/>
    <property type="match status" value="1"/>
</dbReference>
<dbReference type="InterPro" id="IPR037069">
    <property type="entry name" value="AcylCoA_DH/ox_N_sf"/>
</dbReference>
<evidence type="ECO:0000256" key="7">
    <source>
        <dbReference type="SAM" id="MobiDB-lite"/>
    </source>
</evidence>
<evidence type="ECO:0000256" key="4">
    <source>
        <dbReference type="ARBA" id="ARBA00022827"/>
    </source>
</evidence>
<dbReference type="Pfam" id="PF00441">
    <property type="entry name" value="Acyl-CoA_dh_1"/>
    <property type="match status" value="1"/>
</dbReference>
<evidence type="ECO:0000313" key="12">
    <source>
        <dbReference type="Proteomes" id="UP000823485"/>
    </source>
</evidence>
<evidence type="ECO:0000256" key="6">
    <source>
        <dbReference type="RuleBase" id="RU362125"/>
    </source>
</evidence>
<feature type="domain" description="Acyl-CoA dehydrogenase/oxidase N-terminal" evidence="10">
    <location>
        <begin position="25"/>
        <end position="96"/>
    </location>
</feature>
<dbReference type="PANTHER" id="PTHR43884">
    <property type="entry name" value="ACYL-COA DEHYDROGENASE"/>
    <property type="match status" value="1"/>
</dbReference>
<dbReference type="InterPro" id="IPR009100">
    <property type="entry name" value="AcylCoA_DH/oxidase_NM_dom_sf"/>
</dbReference>
<evidence type="ECO:0000259" key="8">
    <source>
        <dbReference type="Pfam" id="PF00441"/>
    </source>
</evidence>
<dbReference type="Gene3D" id="2.40.110.10">
    <property type="entry name" value="Butyryl-CoA Dehydrogenase, subunit A, domain 2"/>
    <property type="match status" value="1"/>
</dbReference>
<evidence type="ECO:0000256" key="2">
    <source>
        <dbReference type="ARBA" id="ARBA00009347"/>
    </source>
</evidence>
<evidence type="ECO:0000259" key="9">
    <source>
        <dbReference type="Pfam" id="PF02770"/>
    </source>
</evidence>
<evidence type="ECO:0000259" key="10">
    <source>
        <dbReference type="Pfam" id="PF02771"/>
    </source>
</evidence>
<dbReference type="Pfam" id="PF02771">
    <property type="entry name" value="Acyl-CoA_dh_N"/>
    <property type="match status" value="1"/>
</dbReference>
<reference evidence="11 12" key="1">
    <citation type="submission" date="2021-01" db="EMBL/GenBank/DDBJ databases">
        <title>Genomic Encyclopedia of Type Strains, Phase IV (KMG-IV): sequencing the most valuable type-strain genomes for metagenomic binning, comparative biology and taxonomic classification.</title>
        <authorList>
            <person name="Goeker M."/>
        </authorList>
    </citation>
    <scope>NUCLEOTIDE SEQUENCE [LARGE SCALE GENOMIC DNA]</scope>
    <source>
        <strain evidence="11 12">DSM 105453</strain>
    </source>
</reference>
<dbReference type="InterPro" id="IPR006091">
    <property type="entry name" value="Acyl-CoA_Oxase/DH_mid-dom"/>
</dbReference>
<feature type="compositionally biased region" description="Low complexity" evidence="7">
    <location>
        <begin position="131"/>
        <end position="143"/>
    </location>
</feature>
<comment type="cofactor">
    <cofactor evidence="1 6">
        <name>FAD</name>
        <dbReference type="ChEBI" id="CHEBI:57692"/>
    </cofactor>
</comment>
<dbReference type="Pfam" id="PF02770">
    <property type="entry name" value="Acyl-CoA_dh_M"/>
    <property type="match status" value="1"/>
</dbReference>
<dbReference type="PANTHER" id="PTHR43884:SF25">
    <property type="entry name" value="ACYL-COA DEHYDROGENASE YDBM-RELATED"/>
    <property type="match status" value="1"/>
</dbReference>
<dbReference type="InterPro" id="IPR036250">
    <property type="entry name" value="AcylCo_DH-like_C"/>
</dbReference>
<gene>
    <name evidence="11" type="ORF">JOC94_001293</name>
</gene>